<keyword evidence="2" id="KW-1185">Reference proteome</keyword>
<evidence type="ECO:0000313" key="2">
    <source>
        <dbReference type="Proteomes" id="UP000278327"/>
    </source>
</evidence>
<dbReference type="AlphaFoldDB" id="A0A3N0ATQ1"/>
<organism evidence="1 2">
    <name type="scientific">Adlercreutzia equolifaciens subsp. celatus DSM 18785</name>
    <dbReference type="NCBI Taxonomy" id="1121021"/>
    <lineage>
        <taxon>Bacteria</taxon>
        <taxon>Bacillati</taxon>
        <taxon>Actinomycetota</taxon>
        <taxon>Coriobacteriia</taxon>
        <taxon>Eggerthellales</taxon>
        <taxon>Eggerthellaceae</taxon>
        <taxon>Adlercreutzia</taxon>
    </lineage>
</organism>
<dbReference type="Proteomes" id="UP000278327">
    <property type="component" value="Unassembled WGS sequence"/>
</dbReference>
<proteinExistence type="predicted"/>
<protein>
    <recommendedName>
        <fullName evidence="3">Amidoligase enzyme</fullName>
    </recommendedName>
</protein>
<comment type="caution">
    <text evidence="1">The sequence shown here is derived from an EMBL/GenBank/DDBJ whole genome shotgun (WGS) entry which is preliminary data.</text>
</comment>
<evidence type="ECO:0008006" key="3">
    <source>
        <dbReference type="Google" id="ProtNLM"/>
    </source>
</evidence>
<sequence>MTTTTNNATVSEAIDRASDSGLMICDQCGAIILAENSGDAVHCDGLDYCGEECATRAGLVQCDECGEWADLCHSYGINGNWYCSDDCAHSAGYEQCAHCGDWFDASNGAGVATEWGIYCDDRCAERDGWERCGCCGKWVREVRTTPTRDRGDVCGDCLDDLFYYCDECDEYIHEDDWDGDAGMCDDCARENNYGLLHQYGYTPALTFYGDTCGNSRPYLGVELETDQSGCNFDMRRDYISRLAEMEHFNRVYLTADGSLECGVEVTSHPMTLDEHLGCGLWDEVREAAEESGFTSHDNGRCGLHVHVNRSFFGKSYKAQSVGGLNLTMLVGRFERQMMDFARRLDTQWCAFGAHRNYTGNGRMSKCGIFEKADHLDSDIRYSHSVAVNMQHSQTFELRIFRGTLCERTFNATLALAEGLAQAAKHHAAIWCETCTWYELIGWIMDNLQNDAARDDLRAYLTEKGLY</sequence>
<gene>
    <name evidence="1" type="ORF">DMP10_06505</name>
</gene>
<evidence type="ECO:0000313" key="1">
    <source>
        <dbReference type="EMBL" id="RNL37909.1"/>
    </source>
</evidence>
<dbReference type="RefSeq" id="WP_117284382.1">
    <property type="nucleotide sequence ID" value="NZ_JAMTCE010000006.1"/>
</dbReference>
<accession>A0A3N0ATQ1</accession>
<name>A0A3N0ATQ1_9ACTN</name>
<dbReference type="EMBL" id="QICA01000009">
    <property type="protein sequence ID" value="RNL37909.1"/>
    <property type="molecule type" value="Genomic_DNA"/>
</dbReference>
<reference evidence="1 2" key="1">
    <citation type="journal article" date="2019" name="Microbiol. Resour. Announc.">
        <title>Draft Genome Sequences of Type Strains of Gordonibacter faecihominis, Paraeggerthella hongkongensis, Parvibacter caecicola,Slackia equolifaciens, Slackia faecicanis, and Slackia isoflavoniconvertens.</title>
        <authorList>
            <person name="Danylec N."/>
            <person name="Stoll D.A."/>
            <person name="Dotsch A."/>
            <person name="Huch M."/>
        </authorList>
    </citation>
    <scope>NUCLEOTIDE SEQUENCE [LARGE SCALE GENOMIC DNA]</scope>
    <source>
        <strain evidence="1 2">DSM 18785</strain>
    </source>
</reference>